<protein>
    <submittedName>
        <fullName evidence="4">NADAR family protein</fullName>
    </submittedName>
</protein>
<dbReference type="Proteomes" id="UP001320876">
    <property type="component" value="Unassembled WGS sequence"/>
</dbReference>
<dbReference type="InterPro" id="IPR037238">
    <property type="entry name" value="YbiA-like_sf"/>
</dbReference>
<evidence type="ECO:0000313" key="5">
    <source>
        <dbReference type="Proteomes" id="UP001320876"/>
    </source>
</evidence>
<keyword evidence="5" id="KW-1185">Reference proteome</keyword>
<name>A0ABT3GCT1_9BACT</name>
<comment type="catalytic activity">
    <reaction evidence="2">
        <text>2,5-diamino-6-hydroxy-4-(5-phosphoribosylamino)-pyrimidine + H2O = 2,5,6-triamino-4-hydroxypyrimidine + D-ribose 5-phosphate</text>
        <dbReference type="Rhea" id="RHEA:23436"/>
        <dbReference type="ChEBI" id="CHEBI:15377"/>
        <dbReference type="ChEBI" id="CHEBI:58614"/>
        <dbReference type="ChEBI" id="CHEBI:78346"/>
        <dbReference type="ChEBI" id="CHEBI:137796"/>
    </reaction>
</comment>
<accession>A0ABT3GCT1</accession>
<gene>
    <name evidence="4" type="ORF">OKA05_01005</name>
</gene>
<comment type="caution">
    <text evidence="4">The sequence shown here is derived from an EMBL/GenBank/DDBJ whole genome shotgun (WGS) entry which is preliminary data.</text>
</comment>
<dbReference type="RefSeq" id="WP_264485219.1">
    <property type="nucleotide sequence ID" value="NZ_JAPDDT010000001.1"/>
</dbReference>
<evidence type="ECO:0000256" key="1">
    <source>
        <dbReference type="ARBA" id="ARBA00000022"/>
    </source>
</evidence>
<dbReference type="Pfam" id="PF08719">
    <property type="entry name" value="NADAR"/>
    <property type="match status" value="1"/>
</dbReference>
<dbReference type="InterPro" id="IPR012816">
    <property type="entry name" value="NADAR"/>
</dbReference>
<proteinExistence type="predicted"/>
<evidence type="ECO:0000259" key="3">
    <source>
        <dbReference type="Pfam" id="PF08719"/>
    </source>
</evidence>
<dbReference type="NCBIfam" id="TIGR02464">
    <property type="entry name" value="ribofla_fusion"/>
    <property type="match status" value="1"/>
</dbReference>
<evidence type="ECO:0000313" key="4">
    <source>
        <dbReference type="EMBL" id="MCW1921110.1"/>
    </source>
</evidence>
<reference evidence="4 5" key="1">
    <citation type="submission" date="2022-10" db="EMBL/GenBank/DDBJ databases">
        <title>Luteolibacter arcticus strain CCTCC AB 2014275, whole genome shotgun sequencing project.</title>
        <authorList>
            <person name="Zhao G."/>
            <person name="Shen L."/>
        </authorList>
    </citation>
    <scope>NUCLEOTIDE SEQUENCE [LARGE SCALE GENOMIC DNA]</scope>
    <source>
        <strain evidence="4 5">CCTCC AB 2014275</strain>
    </source>
</reference>
<organism evidence="4 5">
    <name type="scientific">Luteolibacter arcticus</name>
    <dbReference type="NCBI Taxonomy" id="1581411"/>
    <lineage>
        <taxon>Bacteria</taxon>
        <taxon>Pseudomonadati</taxon>
        <taxon>Verrucomicrobiota</taxon>
        <taxon>Verrucomicrobiia</taxon>
        <taxon>Verrucomicrobiales</taxon>
        <taxon>Verrucomicrobiaceae</taxon>
        <taxon>Luteolibacter</taxon>
    </lineage>
</organism>
<comment type="catalytic activity">
    <reaction evidence="1">
        <text>5-amino-6-(5-phospho-D-ribosylamino)uracil + H2O = 5,6-diaminouracil + D-ribose 5-phosphate</text>
        <dbReference type="Rhea" id="RHEA:55020"/>
        <dbReference type="ChEBI" id="CHEBI:15377"/>
        <dbReference type="ChEBI" id="CHEBI:46252"/>
        <dbReference type="ChEBI" id="CHEBI:58453"/>
        <dbReference type="ChEBI" id="CHEBI:78346"/>
    </reaction>
</comment>
<dbReference type="SUPFAM" id="SSF143990">
    <property type="entry name" value="YbiA-like"/>
    <property type="match status" value="1"/>
</dbReference>
<dbReference type="EMBL" id="JAPDDT010000001">
    <property type="protein sequence ID" value="MCW1921110.1"/>
    <property type="molecule type" value="Genomic_DNA"/>
</dbReference>
<feature type="domain" description="NADAR" evidence="3">
    <location>
        <begin position="25"/>
        <end position="182"/>
    </location>
</feature>
<dbReference type="CDD" id="cd15457">
    <property type="entry name" value="NADAR"/>
    <property type="match status" value="1"/>
</dbReference>
<dbReference type="Gene3D" id="1.10.357.40">
    <property type="entry name" value="YbiA-like"/>
    <property type="match status" value="1"/>
</dbReference>
<sequence length="189" mass="21387">MHEVFCVEDLVLASRRGDRPKYLLFWGHTPPADGSVSKACFSQWFPSPLTVEGIHYRTAEHFMMAAKARLFGDLENEERVLTASHPKQAKELGRKVRGFDEETWVRERYRLVVKGNLAKFTHNPRLKDFLLGTGRRVLVEASPYDKIWGIGLAADHPDAEKPAAWKGLNLLGFALMEVRAALQSQKSSP</sequence>
<evidence type="ECO:0000256" key="2">
    <source>
        <dbReference type="ARBA" id="ARBA00000751"/>
    </source>
</evidence>